<evidence type="ECO:0000313" key="18">
    <source>
        <dbReference type="EMBL" id="HIH10080.1"/>
    </source>
</evidence>
<dbReference type="InterPro" id="IPR036876">
    <property type="entry name" value="UVR_dom_sf"/>
</dbReference>
<feature type="domain" description="Helicase ATP-binding" evidence="16">
    <location>
        <begin position="23"/>
        <end position="157"/>
    </location>
</feature>
<evidence type="ECO:0000256" key="3">
    <source>
        <dbReference type="ARBA" id="ARBA00022490"/>
    </source>
</evidence>
<evidence type="ECO:0000256" key="10">
    <source>
        <dbReference type="ARBA" id="ARBA00026033"/>
    </source>
</evidence>
<dbReference type="SUPFAM" id="SSF52540">
    <property type="entry name" value="P-loop containing nucleoside triphosphate hydrolases"/>
    <property type="match status" value="2"/>
</dbReference>
<evidence type="ECO:0000256" key="6">
    <source>
        <dbReference type="ARBA" id="ARBA00022769"/>
    </source>
</evidence>
<organism evidence="18 19">
    <name type="scientific">Candidatus Iainarchaeum sp</name>
    <dbReference type="NCBI Taxonomy" id="3101447"/>
    <lineage>
        <taxon>Archaea</taxon>
        <taxon>Candidatus Iainarchaeota</taxon>
        <taxon>Candidatus Iainarchaeia</taxon>
        <taxon>Candidatus Iainarchaeales</taxon>
        <taxon>Candidatus Iainarchaeaceae</taxon>
        <taxon>Candidatus Iainarchaeum</taxon>
    </lineage>
</organism>
<keyword evidence="4 12" id="KW-0547">Nucleotide-binding</keyword>
<feature type="binding site" evidence="12">
    <location>
        <begin position="36"/>
        <end position="43"/>
    </location>
    <ligand>
        <name>ATP</name>
        <dbReference type="ChEBI" id="CHEBI:30616"/>
    </ligand>
</feature>
<keyword evidence="8 12" id="KW-0267">Excision nuclease</keyword>
<sequence>MKFELVSPFKPAGGQPEAIKKLTEGFYKYPRQTLLGITGSGKTFVMANLIEKVQKPTLVLAHNKTLAAQLYTELKELFPKNRVEYFISYYDYYQPESYLPTSDLYIEKEATVNEEIEKFRLHAVSSLLLRNDVIVVASISCIYGIGDPRDFSGMAISVKRGEKASRSGLIKKLVDMQYERSDTVIEPGRFRVRGDVIDVIPAYDKNIIRIELEGNAAARISEIEPLNATLLNSLESCQLFPARQYVVPQEKQQRAIEAIKQELAEHLPSLGPLESERLARRVRYDLEMLQEMGYCSGIENYSRHFDGRPAGTPPSVLLNYFPKDDFLLIIDESHQTIPQARAMYNGDYSRKKNLVDFGFRLPCAFDNRPLKFDEFEKFLSHVVFVSATPAEYELQSSGQVVELIIRPTGLLDPIVEVRPIEGQVKDMIAQIHKTTGQGERVLITTLTKRMAEDLTDFLAKEGIKVRYMHSEIESLERIELIRQLRSGEFDVLVGINLLREGLDLPEVSLICILDADKEGFLRDERSLIQTIGRAARNLNGRVILYADVMTKSIAGAVAKTRKRREDQIAFNKVNGITPMPVIKAVANKGRDVRGVKHMAKADVQRKIAELDAGMRRCAEELDFENAIRLRDALENLKSSLAQLEAENNWKAEAKAEKALKNPAKGKK</sequence>
<keyword evidence="5 12" id="KW-0227">DNA damage</keyword>
<feature type="domain" description="UVR" evidence="15">
    <location>
        <begin position="604"/>
        <end position="639"/>
    </location>
</feature>
<dbReference type="CDD" id="cd17916">
    <property type="entry name" value="DEXHc_UvrB"/>
    <property type="match status" value="1"/>
</dbReference>
<protein>
    <recommendedName>
        <fullName evidence="11 12">UvrABC system protein B</fullName>
        <shortName evidence="12">Protein UvrB</shortName>
    </recommendedName>
    <alternativeName>
        <fullName evidence="12">Excinuclease ABC subunit B</fullName>
    </alternativeName>
</protein>
<dbReference type="GO" id="GO:0005524">
    <property type="term" value="F:ATP binding"/>
    <property type="evidence" value="ECO:0007669"/>
    <property type="project" value="UniProtKB-UniRule"/>
</dbReference>
<dbReference type="PANTHER" id="PTHR24029">
    <property type="entry name" value="UVRABC SYSTEM PROTEIN B"/>
    <property type="match status" value="1"/>
</dbReference>
<evidence type="ECO:0000256" key="12">
    <source>
        <dbReference type="HAMAP-Rule" id="MF_00204"/>
    </source>
</evidence>
<dbReference type="NCBIfam" id="NF003673">
    <property type="entry name" value="PRK05298.1"/>
    <property type="match status" value="1"/>
</dbReference>
<dbReference type="GO" id="GO:0009380">
    <property type="term" value="C:excinuclease repair complex"/>
    <property type="evidence" value="ECO:0007669"/>
    <property type="project" value="InterPro"/>
</dbReference>
<dbReference type="PANTHER" id="PTHR24029:SF0">
    <property type="entry name" value="UVRABC SYSTEM PROTEIN B"/>
    <property type="match status" value="1"/>
</dbReference>
<dbReference type="Pfam" id="PF00271">
    <property type="entry name" value="Helicase_C"/>
    <property type="match status" value="1"/>
</dbReference>
<comment type="function">
    <text evidence="12">The UvrABC repair system catalyzes the recognition and processing of DNA lesions. A damage recognition complex composed of 2 UvrA and 2 UvrB subunits scans DNA for abnormalities. Upon binding of the UvrA(2)B(2) complex to a putative damaged site, the DNA wraps around one UvrB monomer. DNA wrap is dependent on ATP binding by UvrB and probably causes local melting of the DNA helix, facilitating insertion of UvrB beta-hairpin between the DNA strands. Then UvrB probes one DNA strand for the presence of a lesion. If a lesion is found the UvrA subunits dissociate and the UvrB-DNA preincision complex is formed. This complex is subsequently bound by UvrC and the second UvrB is released. If no lesion is found, the DNA wraps around the other UvrB subunit that will check the other stand for damage.</text>
</comment>
<feature type="domain" description="Helicase C-terminal" evidence="17">
    <location>
        <begin position="423"/>
        <end position="576"/>
    </location>
</feature>
<evidence type="ECO:0000256" key="9">
    <source>
        <dbReference type="ARBA" id="ARBA00023204"/>
    </source>
</evidence>
<evidence type="ECO:0000256" key="13">
    <source>
        <dbReference type="RuleBase" id="RU003587"/>
    </source>
</evidence>
<evidence type="ECO:0000256" key="2">
    <source>
        <dbReference type="ARBA" id="ARBA00008533"/>
    </source>
</evidence>
<keyword evidence="12 13" id="KW-0742">SOS response</keyword>
<dbReference type="Pfam" id="PF12344">
    <property type="entry name" value="UvrB"/>
    <property type="match status" value="1"/>
</dbReference>
<dbReference type="Pfam" id="PF17757">
    <property type="entry name" value="UvrB_inter"/>
    <property type="match status" value="1"/>
</dbReference>
<dbReference type="GO" id="GO:0009381">
    <property type="term" value="F:excinuclease ABC activity"/>
    <property type="evidence" value="ECO:0007669"/>
    <property type="project" value="UniProtKB-UniRule"/>
</dbReference>
<dbReference type="Gene3D" id="3.40.50.300">
    <property type="entry name" value="P-loop containing nucleotide triphosphate hydrolases"/>
    <property type="match status" value="3"/>
</dbReference>
<dbReference type="GO" id="GO:0120545">
    <property type="term" value="F:nucleic acid conformation isomerase activity"/>
    <property type="evidence" value="ECO:0007669"/>
    <property type="project" value="UniProtKB-ARBA"/>
</dbReference>
<keyword evidence="7 12" id="KW-0067">ATP-binding</keyword>
<comment type="subcellular location">
    <subcellularLocation>
        <location evidence="1 12 13">Cytoplasm</location>
    </subcellularLocation>
</comment>
<dbReference type="InterPro" id="IPR006935">
    <property type="entry name" value="Helicase/UvrB_N"/>
</dbReference>
<dbReference type="HAMAP" id="MF_00204">
    <property type="entry name" value="UvrB"/>
    <property type="match status" value="1"/>
</dbReference>
<dbReference type="PROSITE" id="PS51192">
    <property type="entry name" value="HELICASE_ATP_BIND_1"/>
    <property type="match status" value="1"/>
</dbReference>
<feature type="coiled-coil region" evidence="14">
    <location>
        <begin position="626"/>
        <end position="653"/>
    </location>
</feature>
<dbReference type="PROSITE" id="PS50151">
    <property type="entry name" value="UVR"/>
    <property type="match status" value="1"/>
</dbReference>
<dbReference type="SUPFAM" id="SSF46600">
    <property type="entry name" value="C-terminal UvrC-binding domain of UvrB"/>
    <property type="match status" value="1"/>
</dbReference>
<dbReference type="EMBL" id="DUGC01000085">
    <property type="protein sequence ID" value="HIH10080.1"/>
    <property type="molecule type" value="Genomic_DNA"/>
</dbReference>
<dbReference type="InterPro" id="IPR001650">
    <property type="entry name" value="Helicase_C-like"/>
</dbReference>
<evidence type="ECO:0000259" key="15">
    <source>
        <dbReference type="PROSITE" id="PS50151"/>
    </source>
</evidence>
<dbReference type="SMART" id="SM00487">
    <property type="entry name" value="DEXDc"/>
    <property type="match status" value="1"/>
</dbReference>
<keyword evidence="14" id="KW-0175">Coiled coil</keyword>
<evidence type="ECO:0000259" key="16">
    <source>
        <dbReference type="PROSITE" id="PS51192"/>
    </source>
</evidence>
<keyword evidence="3 12" id="KW-0963">Cytoplasm</keyword>
<comment type="caution">
    <text evidence="18">The sequence shown here is derived from an EMBL/GenBank/DDBJ whole genome shotgun (WGS) entry which is preliminary data.</text>
</comment>
<dbReference type="NCBIfam" id="TIGR00631">
    <property type="entry name" value="uvrb"/>
    <property type="match status" value="1"/>
</dbReference>
<evidence type="ECO:0000256" key="1">
    <source>
        <dbReference type="ARBA" id="ARBA00004496"/>
    </source>
</evidence>
<keyword evidence="9 12" id="KW-0234">DNA repair</keyword>
<name>A0A7J4IZ08_9ARCH</name>
<gene>
    <name evidence="12 18" type="primary">uvrB</name>
    <name evidence="18" type="ORF">HA254_05435</name>
</gene>
<dbReference type="Pfam" id="PF04851">
    <property type="entry name" value="ResIII"/>
    <property type="match status" value="1"/>
</dbReference>
<dbReference type="InterPro" id="IPR004807">
    <property type="entry name" value="UvrB"/>
</dbReference>
<comment type="domain">
    <text evidence="12">The beta-hairpin motif is involved in DNA binding.</text>
</comment>
<reference evidence="19" key="1">
    <citation type="journal article" date="2020" name="bioRxiv">
        <title>A rank-normalized archaeal taxonomy based on genome phylogeny resolves widespread incomplete and uneven classifications.</title>
        <authorList>
            <person name="Rinke C."/>
            <person name="Chuvochina M."/>
            <person name="Mussig A.J."/>
            <person name="Chaumeil P.-A."/>
            <person name="Waite D.W."/>
            <person name="Whitman W.B."/>
            <person name="Parks D.H."/>
            <person name="Hugenholtz P."/>
        </authorList>
    </citation>
    <scope>NUCLEOTIDE SEQUENCE [LARGE SCALE GENOMIC DNA]</scope>
</reference>
<comment type="similarity">
    <text evidence="2 12 13">Belongs to the UvrB family.</text>
</comment>
<evidence type="ECO:0000256" key="5">
    <source>
        <dbReference type="ARBA" id="ARBA00022763"/>
    </source>
</evidence>
<evidence type="ECO:0000256" key="4">
    <source>
        <dbReference type="ARBA" id="ARBA00022741"/>
    </source>
</evidence>
<dbReference type="GO" id="GO:0003677">
    <property type="term" value="F:DNA binding"/>
    <property type="evidence" value="ECO:0007669"/>
    <property type="project" value="UniProtKB-UniRule"/>
</dbReference>
<dbReference type="Pfam" id="PF02151">
    <property type="entry name" value="UVR"/>
    <property type="match status" value="1"/>
</dbReference>
<dbReference type="InterPro" id="IPR014001">
    <property type="entry name" value="Helicase_ATP-bd"/>
</dbReference>
<accession>A0A7J4IZ08</accession>
<evidence type="ECO:0000256" key="14">
    <source>
        <dbReference type="SAM" id="Coils"/>
    </source>
</evidence>
<dbReference type="GO" id="GO:0006289">
    <property type="term" value="P:nucleotide-excision repair"/>
    <property type="evidence" value="ECO:0007669"/>
    <property type="project" value="UniProtKB-UniRule"/>
</dbReference>
<proteinExistence type="inferred from homology"/>
<dbReference type="CDD" id="cd18790">
    <property type="entry name" value="SF2_C_UvrB"/>
    <property type="match status" value="1"/>
</dbReference>
<evidence type="ECO:0000256" key="8">
    <source>
        <dbReference type="ARBA" id="ARBA00022881"/>
    </source>
</evidence>
<dbReference type="GO" id="GO:0016887">
    <property type="term" value="F:ATP hydrolysis activity"/>
    <property type="evidence" value="ECO:0007669"/>
    <property type="project" value="InterPro"/>
</dbReference>
<evidence type="ECO:0000259" key="17">
    <source>
        <dbReference type="PROSITE" id="PS51194"/>
    </source>
</evidence>
<dbReference type="SMART" id="SM00490">
    <property type="entry name" value="HELICc"/>
    <property type="match status" value="1"/>
</dbReference>
<keyword evidence="6 12" id="KW-0228">DNA excision</keyword>
<dbReference type="GO" id="GO:0005737">
    <property type="term" value="C:cytoplasm"/>
    <property type="evidence" value="ECO:0007669"/>
    <property type="project" value="UniProtKB-SubCell"/>
</dbReference>
<dbReference type="PROSITE" id="PS51194">
    <property type="entry name" value="HELICASE_CTER"/>
    <property type="match status" value="1"/>
</dbReference>
<evidence type="ECO:0000256" key="11">
    <source>
        <dbReference type="ARBA" id="ARBA00029504"/>
    </source>
</evidence>
<dbReference type="Gene3D" id="4.10.860.10">
    <property type="entry name" value="UVR domain"/>
    <property type="match status" value="1"/>
</dbReference>
<dbReference type="InterPro" id="IPR001943">
    <property type="entry name" value="UVR_dom"/>
</dbReference>
<dbReference type="InterPro" id="IPR024759">
    <property type="entry name" value="UvrB_YAD/RRR_dom"/>
</dbReference>
<dbReference type="Proteomes" id="UP000565078">
    <property type="component" value="Unassembled WGS sequence"/>
</dbReference>
<dbReference type="InterPro" id="IPR027417">
    <property type="entry name" value="P-loop_NTPase"/>
</dbReference>
<evidence type="ECO:0000313" key="19">
    <source>
        <dbReference type="Proteomes" id="UP000565078"/>
    </source>
</evidence>
<evidence type="ECO:0000256" key="7">
    <source>
        <dbReference type="ARBA" id="ARBA00022840"/>
    </source>
</evidence>
<dbReference type="AlphaFoldDB" id="A0A7J4IZ08"/>
<dbReference type="GO" id="GO:0009432">
    <property type="term" value="P:SOS response"/>
    <property type="evidence" value="ECO:0007669"/>
    <property type="project" value="UniProtKB-UniRule"/>
</dbReference>
<feature type="short sequence motif" description="Beta-hairpin" evidence="12">
    <location>
        <begin position="89"/>
        <end position="112"/>
    </location>
</feature>
<dbReference type="InterPro" id="IPR041471">
    <property type="entry name" value="UvrB_inter"/>
</dbReference>
<comment type="subunit">
    <text evidence="10 12 13">Forms a heterotetramer with UvrA during the search for lesions. Interacts with UvrC in an incision complex.</text>
</comment>